<proteinExistence type="predicted"/>
<dbReference type="PATRIC" id="fig|243090.15.peg.4241"/>
<dbReference type="AlphaFoldDB" id="Q7UMG9"/>
<gene>
    <name evidence="1" type="ordered locus">RB8838</name>
</gene>
<sequence length="355" mass="38312">MIAFIGLWWRPRSISTMQITPHGRYMSWFRLNSVGVVWVCLASIFASTANAGEPKVLTIGIDGLRRDAFVAANTPHMDSLAENGTLCLETRVTSDDVTDSDTVSGPGWTTFLTGVWADRHGVLDNSFKGRDAKAAPHGFALAKQVKPNLRTASYLCWTPLRTHVTTDADIDVVVTPGKNATASTVWKAADQSLAWSAIPVLRNDDVDWTFIYFGSTDETGHSYGFHPSVPPYVAAIENVDRMVGELIAAVKERETYADEDWLVLISTDHGGEGTGHGGGRENPNVFTAPMIVSGDAAMKSDGIERAKGLSSPATVDLVTVALTHLQIPINPKWQLAGSADGWLETTPTTAEAKSE</sequence>
<evidence type="ECO:0000313" key="1">
    <source>
        <dbReference type="EMBL" id="CAD75948.1"/>
    </source>
</evidence>
<dbReference type="OrthoDB" id="1956004at2"/>
<organism evidence="1 2">
    <name type="scientific">Rhodopirellula baltica (strain DSM 10527 / NCIMB 13988 / SH1)</name>
    <dbReference type="NCBI Taxonomy" id="243090"/>
    <lineage>
        <taxon>Bacteria</taxon>
        <taxon>Pseudomonadati</taxon>
        <taxon>Planctomycetota</taxon>
        <taxon>Planctomycetia</taxon>
        <taxon>Pirellulales</taxon>
        <taxon>Pirellulaceae</taxon>
        <taxon>Rhodopirellula</taxon>
    </lineage>
</organism>
<protein>
    <submittedName>
        <fullName evidence="1">Probable nucleotide pyrophosphatase homolog</fullName>
    </submittedName>
</protein>
<dbReference type="EnsemblBacteria" id="CAD75948">
    <property type="protein sequence ID" value="CAD75948"/>
    <property type="gene ID" value="RB8838"/>
</dbReference>
<dbReference type="InterPro" id="IPR017850">
    <property type="entry name" value="Alkaline_phosphatase_core_sf"/>
</dbReference>
<keyword evidence="2" id="KW-1185">Reference proteome</keyword>
<evidence type="ECO:0000313" key="2">
    <source>
        <dbReference type="Proteomes" id="UP000001025"/>
    </source>
</evidence>
<dbReference type="KEGG" id="rba:RB8838"/>
<dbReference type="HOGENOM" id="CLU_068063_0_0_0"/>
<dbReference type="EMBL" id="BX294148">
    <property type="protein sequence ID" value="CAD75948.1"/>
    <property type="molecule type" value="Genomic_DNA"/>
</dbReference>
<dbReference type="Gene3D" id="3.40.720.10">
    <property type="entry name" value="Alkaline Phosphatase, subunit A"/>
    <property type="match status" value="1"/>
</dbReference>
<dbReference type="PANTHER" id="PTHR10151:SF120">
    <property type="entry name" value="BIS(5'-ADENOSYL)-TRIPHOSPHATASE"/>
    <property type="match status" value="1"/>
</dbReference>
<reference evidence="1 2" key="1">
    <citation type="journal article" date="2003" name="Proc. Natl. Acad. Sci. U.S.A.">
        <title>Complete genome sequence of the marine planctomycete Pirellula sp. strain 1.</title>
        <authorList>
            <person name="Gloeckner F.O."/>
            <person name="Kube M."/>
            <person name="Bauer M."/>
            <person name="Teeling H."/>
            <person name="Lombardot T."/>
            <person name="Ludwig W."/>
            <person name="Gade D."/>
            <person name="Beck A."/>
            <person name="Borzym K."/>
            <person name="Heitmann K."/>
            <person name="Rabus R."/>
            <person name="Schlesner H."/>
            <person name="Amann R."/>
            <person name="Reinhardt R."/>
        </authorList>
    </citation>
    <scope>NUCLEOTIDE SEQUENCE [LARGE SCALE GENOMIC DNA]</scope>
    <source>
        <strain evidence="2">DSM 10527 / NCIMB 13988 / SH1</strain>
    </source>
</reference>
<dbReference type="GO" id="GO:0016787">
    <property type="term" value="F:hydrolase activity"/>
    <property type="evidence" value="ECO:0007669"/>
    <property type="project" value="UniProtKB-ARBA"/>
</dbReference>
<dbReference type="eggNOG" id="COG1524">
    <property type="taxonomic scope" value="Bacteria"/>
</dbReference>
<dbReference type="Pfam" id="PF01663">
    <property type="entry name" value="Phosphodiest"/>
    <property type="match status" value="1"/>
</dbReference>
<dbReference type="InParanoid" id="Q7UMG9"/>
<dbReference type="PANTHER" id="PTHR10151">
    <property type="entry name" value="ECTONUCLEOTIDE PYROPHOSPHATASE/PHOSPHODIESTERASE"/>
    <property type="match status" value="1"/>
</dbReference>
<dbReference type="InterPro" id="IPR002591">
    <property type="entry name" value="Phosphodiest/P_Trfase"/>
</dbReference>
<name>Q7UMG9_RHOBA</name>
<dbReference type="SUPFAM" id="SSF53649">
    <property type="entry name" value="Alkaline phosphatase-like"/>
    <property type="match status" value="1"/>
</dbReference>
<dbReference type="Proteomes" id="UP000001025">
    <property type="component" value="Chromosome"/>
</dbReference>
<accession>Q7UMG9</accession>
<dbReference type="STRING" id="243090.RB8838"/>